<organism evidence="1 2">
    <name type="scientific">Bordetella genomosp. 5</name>
    <dbReference type="NCBI Taxonomy" id="1395608"/>
    <lineage>
        <taxon>Bacteria</taxon>
        <taxon>Pseudomonadati</taxon>
        <taxon>Pseudomonadota</taxon>
        <taxon>Betaproteobacteria</taxon>
        <taxon>Burkholderiales</taxon>
        <taxon>Alcaligenaceae</taxon>
        <taxon>Bordetella</taxon>
    </lineage>
</organism>
<protein>
    <submittedName>
        <fullName evidence="1">Uncharacterized protein</fullName>
    </submittedName>
</protein>
<dbReference type="OrthoDB" id="8689117at2"/>
<name>A0A261U1B8_9BORD</name>
<proteinExistence type="predicted"/>
<evidence type="ECO:0000313" key="2">
    <source>
        <dbReference type="Proteomes" id="UP000216913"/>
    </source>
</evidence>
<sequence>MAHDFRQLLTDWLGRMSGDASPPWHGEQAIAPLSLPGQSEPFYLVHPPGPGETFILVAPLGEAQVQVSPSVLSAMLELNAEPALSSGAFALDPSDRSAIYRFVGDLTGMDFARFQNTLTNFGLLAAEARRHYQQLVGAASRANRLPGMGGPGLRV</sequence>
<dbReference type="AlphaFoldDB" id="A0A261U1B8"/>
<comment type="caution">
    <text evidence="1">The sequence shown here is derived from an EMBL/GenBank/DDBJ whole genome shotgun (WGS) entry which is preliminary data.</text>
</comment>
<dbReference type="EMBL" id="NEVP01000001">
    <property type="protein sequence ID" value="OZI55222.1"/>
    <property type="molecule type" value="Genomic_DNA"/>
</dbReference>
<dbReference type="Proteomes" id="UP000216913">
    <property type="component" value="Unassembled WGS sequence"/>
</dbReference>
<gene>
    <name evidence="1" type="ORF">CAL25_02055</name>
</gene>
<dbReference type="RefSeq" id="WP_094798275.1">
    <property type="nucleotide sequence ID" value="NZ_NEVP01000001.1"/>
</dbReference>
<reference evidence="1 2" key="1">
    <citation type="submission" date="2017-05" db="EMBL/GenBank/DDBJ databases">
        <title>Complete and WGS of Bordetella genogroups.</title>
        <authorList>
            <person name="Spilker T."/>
            <person name="LiPuma J."/>
        </authorList>
    </citation>
    <scope>NUCLEOTIDE SEQUENCE [LARGE SCALE GENOMIC DNA]</scope>
    <source>
        <strain evidence="1 2">AU10456</strain>
    </source>
</reference>
<keyword evidence="2" id="KW-1185">Reference proteome</keyword>
<accession>A0A261U1B8</accession>
<dbReference type="Gene3D" id="3.30.1460.10">
    <property type="match status" value="1"/>
</dbReference>
<evidence type="ECO:0000313" key="1">
    <source>
        <dbReference type="EMBL" id="OZI55222.1"/>
    </source>
</evidence>